<accession>A0ABP8C457</accession>
<comment type="caution">
    <text evidence="2">The sequence shown here is derived from an EMBL/GenBank/DDBJ whole genome shotgun (WGS) entry which is preliminary data.</text>
</comment>
<reference evidence="3" key="1">
    <citation type="journal article" date="2019" name="Int. J. Syst. Evol. Microbiol.">
        <title>The Global Catalogue of Microorganisms (GCM) 10K type strain sequencing project: providing services to taxonomists for standard genome sequencing and annotation.</title>
        <authorList>
            <consortium name="The Broad Institute Genomics Platform"/>
            <consortium name="The Broad Institute Genome Sequencing Center for Infectious Disease"/>
            <person name="Wu L."/>
            <person name="Ma J."/>
        </authorList>
    </citation>
    <scope>NUCLEOTIDE SEQUENCE [LARGE SCALE GENOMIC DNA]</scope>
    <source>
        <strain evidence="3">JCM 17630</strain>
    </source>
</reference>
<evidence type="ECO:0000259" key="1">
    <source>
        <dbReference type="Pfam" id="PF06439"/>
    </source>
</evidence>
<dbReference type="InterPro" id="IPR010496">
    <property type="entry name" value="AL/BT2_dom"/>
</dbReference>
<proteinExistence type="predicted"/>
<dbReference type="EMBL" id="BAABCA010000002">
    <property type="protein sequence ID" value="GAA4233233.1"/>
    <property type="molecule type" value="Genomic_DNA"/>
</dbReference>
<feature type="domain" description="3-keto-alpha-glucoside-1,2-lyase/3-keto-2-hydroxy-glucal hydratase" evidence="1">
    <location>
        <begin position="45"/>
        <end position="289"/>
    </location>
</feature>
<dbReference type="RefSeq" id="WP_344786978.1">
    <property type="nucleotide sequence ID" value="NZ_BAABCA010000002.1"/>
</dbReference>
<gene>
    <name evidence="2" type="ORF">GCM10022291_09750</name>
</gene>
<keyword evidence="3" id="KW-1185">Reference proteome</keyword>
<dbReference type="Gene3D" id="2.60.120.560">
    <property type="entry name" value="Exo-inulinase, domain 1"/>
    <property type="match status" value="1"/>
</dbReference>
<evidence type="ECO:0000313" key="2">
    <source>
        <dbReference type="EMBL" id="GAA4233233.1"/>
    </source>
</evidence>
<dbReference type="Proteomes" id="UP001501496">
    <property type="component" value="Unassembled WGS sequence"/>
</dbReference>
<name>A0ABP8C457_9FLAO</name>
<protein>
    <submittedName>
        <fullName evidence="2">DUF1080 domain-containing protein</fullName>
    </submittedName>
</protein>
<evidence type="ECO:0000313" key="3">
    <source>
        <dbReference type="Proteomes" id="UP001501496"/>
    </source>
</evidence>
<dbReference type="Pfam" id="PF06439">
    <property type="entry name" value="3keto-disac_hyd"/>
    <property type="match status" value="1"/>
</dbReference>
<organism evidence="2 3">
    <name type="scientific">Postechiella marina</name>
    <dbReference type="NCBI Taxonomy" id="943941"/>
    <lineage>
        <taxon>Bacteria</taxon>
        <taxon>Pseudomonadati</taxon>
        <taxon>Bacteroidota</taxon>
        <taxon>Flavobacteriia</taxon>
        <taxon>Flavobacteriales</taxon>
        <taxon>Flavobacteriaceae</taxon>
        <taxon>Postechiella</taxon>
    </lineage>
</organism>
<sequence length="317" mass="36350">MSKPLTFKFKTKYQPTSILALIIILCVWSCKFDKKAENKFVEKEDWIALFNGKDLTGWDIKITGLDINDNYKETFVVEDSMLRITYDNYENFEDKFGHLYYKTPFSYYKLSFDYRFTGNQIPGGSHWNVRNSGVMLHSQSAASNEYNQNFPVSVEFQLLGGLNDNKERTTANVCTPGTAVVMGDTLNYKHCISSNSKTYFGDQWVHAEAIVMGGESMTFIVEKDTVLSFKLPQVGATEPNKQYKGENWDKWGMPKTKEAWSKKAGEVITEGYIALQAESHPIDFKNINLLDLCGCMDKKAKNYKSYYVKNKPETCIY</sequence>